<sequence length="178" mass="19680">MPVNLFLFSPGAIAFPPNAHQQIVTMQQNAQQLAAQQQAQQQQAQQQQQQHQQVIKREPTAPSMAPQMTGGQQQSNSSNNSASAAAAAAAAAQNMEFMATVQNKDLLEELKVQSQAIVHKTITNGTPDGKQQMIRHYRCNRHRHQEKCPFKMLAIQSEDTTFKVFRSGEHNHAVVPSG</sequence>
<evidence type="ECO:0000256" key="1">
    <source>
        <dbReference type="SAM" id="MobiDB-lite"/>
    </source>
</evidence>
<reference evidence="3" key="1">
    <citation type="submission" date="2016-11" db="UniProtKB">
        <authorList>
            <consortium name="WormBaseParasite"/>
        </authorList>
    </citation>
    <scope>IDENTIFICATION</scope>
</reference>
<dbReference type="WBParaSite" id="MhA1_Contig1305.frz3.gene4">
    <property type="protein sequence ID" value="MhA1_Contig1305.frz3.gene4"/>
    <property type="gene ID" value="MhA1_Contig1305.frz3.gene4"/>
</dbReference>
<name>A0A1I8B3C6_MELHA</name>
<proteinExistence type="predicted"/>
<feature type="region of interest" description="Disordered" evidence="1">
    <location>
        <begin position="44"/>
        <end position="82"/>
    </location>
</feature>
<feature type="compositionally biased region" description="Low complexity" evidence="1">
    <location>
        <begin position="44"/>
        <end position="53"/>
    </location>
</feature>
<organism evidence="2 3">
    <name type="scientific">Meloidogyne hapla</name>
    <name type="common">Root-knot nematode worm</name>
    <dbReference type="NCBI Taxonomy" id="6305"/>
    <lineage>
        <taxon>Eukaryota</taxon>
        <taxon>Metazoa</taxon>
        <taxon>Ecdysozoa</taxon>
        <taxon>Nematoda</taxon>
        <taxon>Chromadorea</taxon>
        <taxon>Rhabditida</taxon>
        <taxon>Tylenchina</taxon>
        <taxon>Tylenchomorpha</taxon>
        <taxon>Tylenchoidea</taxon>
        <taxon>Meloidogynidae</taxon>
        <taxon>Meloidogyninae</taxon>
        <taxon>Meloidogyne</taxon>
    </lineage>
</organism>
<accession>A0A1I8B3C6</accession>
<dbReference type="Proteomes" id="UP000095281">
    <property type="component" value="Unplaced"/>
</dbReference>
<evidence type="ECO:0000313" key="3">
    <source>
        <dbReference type="WBParaSite" id="MhA1_Contig1305.frz3.gene4"/>
    </source>
</evidence>
<feature type="compositionally biased region" description="Low complexity" evidence="1">
    <location>
        <begin position="72"/>
        <end position="82"/>
    </location>
</feature>
<protein>
    <submittedName>
        <fullName evidence="3">FLYWCH-type domain-containing protein</fullName>
    </submittedName>
</protein>
<dbReference type="AlphaFoldDB" id="A0A1I8B3C6"/>
<keyword evidence="2" id="KW-1185">Reference proteome</keyword>
<evidence type="ECO:0000313" key="2">
    <source>
        <dbReference type="Proteomes" id="UP000095281"/>
    </source>
</evidence>